<dbReference type="CDD" id="cd12148">
    <property type="entry name" value="fungal_TF_MHR"/>
    <property type="match status" value="1"/>
</dbReference>
<name>A0A9W9FUI6_9EURO</name>
<accession>A0A9W9FUI6</accession>
<dbReference type="PANTHER" id="PTHR47338">
    <property type="entry name" value="ZN(II)2CYS6 TRANSCRIPTION FACTOR (EUROFUNG)-RELATED"/>
    <property type="match status" value="1"/>
</dbReference>
<comment type="caution">
    <text evidence="7">The sequence shown here is derived from an EMBL/GenBank/DDBJ whole genome shotgun (WGS) entry which is preliminary data.</text>
</comment>
<dbReference type="Proteomes" id="UP001149165">
    <property type="component" value="Unassembled WGS sequence"/>
</dbReference>
<evidence type="ECO:0000313" key="8">
    <source>
        <dbReference type="Proteomes" id="UP001149165"/>
    </source>
</evidence>
<evidence type="ECO:0000256" key="2">
    <source>
        <dbReference type="ARBA" id="ARBA00022723"/>
    </source>
</evidence>
<comment type="subcellular location">
    <subcellularLocation>
        <location evidence="1">Nucleus</location>
    </subcellularLocation>
</comment>
<dbReference type="GO" id="GO:0008270">
    <property type="term" value="F:zinc ion binding"/>
    <property type="evidence" value="ECO:0007669"/>
    <property type="project" value="InterPro"/>
</dbReference>
<dbReference type="AlphaFoldDB" id="A0A9W9FUI6"/>
<keyword evidence="4" id="KW-0804">Transcription</keyword>
<dbReference type="GO" id="GO:0000981">
    <property type="term" value="F:DNA-binding transcription factor activity, RNA polymerase II-specific"/>
    <property type="evidence" value="ECO:0007669"/>
    <property type="project" value="InterPro"/>
</dbReference>
<dbReference type="SMART" id="SM00906">
    <property type="entry name" value="Fungal_trans"/>
    <property type="match status" value="1"/>
</dbReference>
<dbReference type="EMBL" id="JAPQKH010000003">
    <property type="protein sequence ID" value="KAJ5106617.1"/>
    <property type="molecule type" value="Genomic_DNA"/>
</dbReference>
<dbReference type="InterPro" id="IPR007219">
    <property type="entry name" value="XnlR_reg_dom"/>
</dbReference>
<feature type="domain" description="Xylanolytic transcriptional activator regulatory" evidence="6">
    <location>
        <begin position="123"/>
        <end position="203"/>
    </location>
</feature>
<reference evidence="7" key="2">
    <citation type="journal article" date="2023" name="IMA Fungus">
        <title>Comparative genomic study of the Penicillium genus elucidates a diverse pangenome and 15 lateral gene transfer events.</title>
        <authorList>
            <person name="Petersen C."/>
            <person name="Sorensen T."/>
            <person name="Nielsen M.R."/>
            <person name="Sondergaard T.E."/>
            <person name="Sorensen J.L."/>
            <person name="Fitzpatrick D.A."/>
            <person name="Frisvad J.C."/>
            <person name="Nielsen K.L."/>
        </authorList>
    </citation>
    <scope>NUCLEOTIDE SEQUENCE</scope>
    <source>
        <strain evidence="7">IBT 30069</strain>
    </source>
</reference>
<protein>
    <recommendedName>
        <fullName evidence="6">Xylanolytic transcriptional activator regulatory domain-containing protein</fullName>
    </recommendedName>
</protein>
<organism evidence="7 8">
    <name type="scientific">Penicillium angulare</name>
    <dbReference type="NCBI Taxonomy" id="116970"/>
    <lineage>
        <taxon>Eukaryota</taxon>
        <taxon>Fungi</taxon>
        <taxon>Dikarya</taxon>
        <taxon>Ascomycota</taxon>
        <taxon>Pezizomycotina</taxon>
        <taxon>Eurotiomycetes</taxon>
        <taxon>Eurotiomycetidae</taxon>
        <taxon>Eurotiales</taxon>
        <taxon>Aspergillaceae</taxon>
        <taxon>Penicillium</taxon>
    </lineage>
</organism>
<keyword evidence="5" id="KW-0539">Nucleus</keyword>
<dbReference type="InterPro" id="IPR050815">
    <property type="entry name" value="TF_fung"/>
</dbReference>
<dbReference type="GO" id="GO:0003677">
    <property type="term" value="F:DNA binding"/>
    <property type="evidence" value="ECO:0007669"/>
    <property type="project" value="InterPro"/>
</dbReference>
<evidence type="ECO:0000256" key="1">
    <source>
        <dbReference type="ARBA" id="ARBA00004123"/>
    </source>
</evidence>
<evidence type="ECO:0000313" key="7">
    <source>
        <dbReference type="EMBL" id="KAJ5106617.1"/>
    </source>
</evidence>
<dbReference type="GO" id="GO:0006351">
    <property type="term" value="P:DNA-templated transcription"/>
    <property type="evidence" value="ECO:0007669"/>
    <property type="project" value="InterPro"/>
</dbReference>
<evidence type="ECO:0000259" key="6">
    <source>
        <dbReference type="SMART" id="SM00906"/>
    </source>
</evidence>
<sequence>MSRMSRMADHQQPATTPREIVESYFDIVQDANAIFSKELFFQRYKFSLCSEELISTIVIITAKLTDYFPNDNDLSNLDTCVDLLLSSSILEDDLIGDRPSLDQFRKAYVLAFYEFHQFPGHQSWLRVGKVTRMAYRVGLDRLDHIRTLYPDWSTVDDEEIQEWRSLWWCIYRLDTYSNLSSGTPYLVDDTVIRTSFVRSHLNQALVNADDLQELYLPPNIEDLSKILLAIPLAPETLLKNFHNITIAVLRQAGLVIRLHLLRSKENMVAQVLKVERQLTTIRLALPPGWLNPRRNALSNESHVDHHARTITVLHLRMAQLLLSLADPGLLQRDKWWESWQRVLEACQDIASTADQWDSSFCITVDPAISFTIFTALIFLDLYKKTNGMIESNVSSDINHYITILHLHLQQFGNNWTLPRLLKRGS</sequence>
<reference evidence="7" key="1">
    <citation type="submission" date="2022-11" db="EMBL/GenBank/DDBJ databases">
        <authorList>
            <person name="Petersen C."/>
        </authorList>
    </citation>
    <scope>NUCLEOTIDE SEQUENCE</scope>
    <source>
        <strain evidence="7">IBT 30069</strain>
    </source>
</reference>
<dbReference type="GO" id="GO:0005634">
    <property type="term" value="C:nucleus"/>
    <property type="evidence" value="ECO:0007669"/>
    <property type="project" value="UniProtKB-SubCell"/>
</dbReference>
<dbReference type="Pfam" id="PF04082">
    <property type="entry name" value="Fungal_trans"/>
    <property type="match status" value="1"/>
</dbReference>
<dbReference type="OrthoDB" id="3362851at2759"/>
<evidence type="ECO:0000256" key="3">
    <source>
        <dbReference type="ARBA" id="ARBA00023015"/>
    </source>
</evidence>
<keyword evidence="2" id="KW-0479">Metal-binding</keyword>
<dbReference type="PANTHER" id="PTHR47338:SF10">
    <property type="entry name" value="TRANSCRIPTION FACTOR DOMAIN-CONTAINING PROTEIN-RELATED"/>
    <property type="match status" value="1"/>
</dbReference>
<proteinExistence type="predicted"/>
<keyword evidence="3" id="KW-0805">Transcription regulation</keyword>
<gene>
    <name evidence="7" type="ORF">N7456_003292</name>
</gene>
<evidence type="ECO:0000256" key="4">
    <source>
        <dbReference type="ARBA" id="ARBA00023163"/>
    </source>
</evidence>
<keyword evidence="8" id="KW-1185">Reference proteome</keyword>
<evidence type="ECO:0000256" key="5">
    <source>
        <dbReference type="ARBA" id="ARBA00023242"/>
    </source>
</evidence>